<evidence type="ECO:0000313" key="2">
    <source>
        <dbReference type="Proteomes" id="UP001631969"/>
    </source>
</evidence>
<dbReference type="Proteomes" id="UP001631969">
    <property type="component" value="Unassembled WGS sequence"/>
</dbReference>
<comment type="caution">
    <text evidence="1">The sequence shown here is derived from an EMBL/GenBank/DDBJ whole genome shotgun (WGS) entry which is preliminary data.</text>
</comment>
<dbReference type="EMBL" id="JBJURJ010000024">
    <property type="protein sequence ID" value="MFM9331951.1"/>
    <property type="molecule type" value="Genomic_DNA"/>
</dbReference>
<protein>
    <submittedName>
        <fullName evidence="1">Response regulator transcription factor</fullName>
    </submittedName>
</protein>
<keyword evidence="2" id="KW-1185">Reference proteome</keyword>
<evidence type="ECO:0000313" key="1">
    <source>
        <dbReference type="EMBL" id="MFM9331951.1"/>
    </source>
</evidence>
<gene>
    <name evidence="1" type="ORF">ACI1P1_27005</name>
</gene>
<accession>A0ACC7P7K7</accession>
<name>A0ACC7P7K7_9BACL</name>
<proteinExistence type="predicted"/>
<organism evidence="1 2">
    <name type="scientific">Paenibacillus mesotrionivorans</name>
    <dbReference type="NCBI Taxonomy" id="3160968"/>
    <lineage>
        <taxon>Bacteria</taxon>
        <taxon>Bacillati</taxon>
        <taxon>Bacillota</taxon>
        <taxon>Bacilli</taxon>
        <taxon>Bacillales</taxon>
        <taxon>Paenibacillaceae</taxon>
        <taxon>Paenibacillus</taxon>
    </lineage>
</organism>
<reference evidence="1" key="1">
    <citation type="submission" date="2024-12" db="EMBL/GenBank/DDBJ databases">
        <authorList>
            <person name="Wu N."/>
        </authorList>
    </citation>
    <scope>NUCLEOTIDE SEQUENCE</scope>
    <source>
        <strain evidence="1">P15</strain>
    </source>
</reference>
<sequence>MKTILIVDDHPLMANATKELLKTMDEIGDIQISFTGRDSIEKAMAYQPDLIIMDYYLQDMIGTEAAKEILSQKPDSKILFMSGLDIMSLLPKIFDIRAYGALSKEMEAHAIKNAVSCILSGLMVFPYCPVEKLPSSNDVVADLSTEEIYIMKELMSGSTYEQIAGLIHMSRRTVDNYTKKIFEKLGAKNKSEAVERFMRTKYYDK</sequence>